<dbReference type="Gene3D" id="1.10.101.10">
    <property type="entry name" value="PGBD-like superfamily/PGBD"/>
    <property type="match status" value="1"/>
</dbReference>
<dbReference type="RefSeq" id="WP_104068900.1">
    <property type="nucleotide sequence ID" value="NZ_PRDS01000001.1"/>
</dbReference>
<dbReference type="EMBL" id="PRDS01000001">
    <property type="protein sequence ID" value="PPB82334.1"/>
    <property type="molecule type" value="Genomic_DNA"/>
</dbReference>
<dbReference type="OrthoDB" id="7932821at2"/>
<dbReference type="Proteomes" id="UP000239736">
    <property type="component" value="Unassembled WGS sequence"/>
</dbReference>
<feature type="domain" description="Peptidoglycan binding-like" evidence="3">
    <location>
        <begin position="115"/>
        <end position="148"/>
    </location>
</feature>
<name>A0A2S5JLG9_9RHOB</name>
<evidence type="ECO:0000313" key="5">
    <source>
        <dbReference type="Proteomes" id="UP000239736"/>
    </source>
</evidence>
<evidence type="ECO:0000313" key="4">
    <source>
        <dbReference type="EMBL" id="PPB82334.1"/>
    </source>
</evidence>
<dbReference type="AlphaFoldDB" id="A0A2S5JLG9"/>
<evidence type="ECO:0000259" key="3">
    <source>
        <dbReference type="Pfam" id="PF01471"/>
    </source>
</evidence>
<feature type="signal peptide" evidence="2">
    <location>
        <begin position="1"/>
        <end position="25"/>
    </location>
</feature>
<proteinExistence type="predicted"/>
<dbReference type="Pfam" id="PF01471">
    <property type="entry name" value="PG_binding_1"/>
    <property type="match status" value="1"/>
</dbReference>
<keyword evidence="2" id="KW-0732">Signal</keyword>
<dbReference type="InterPro" id="IPR036366">
    <property type="entry name" value="PGBDSf"/>
</dbReference>
<organism evidence="4 5">
    <name type="scientific">Albidovulum inexpectatum</name>
    <dbReference type="NCBI Taxonomy" id="196587"/>
    <lineage>
        <taxon>Bacteria</taxon>
        <taxon>Pseudomonadati</taxon>
        <taxon>Pseudomonadota</taxon>
        <taxon>Alphaproteobacteria</taxon>
        <taxon>Rhodobacterales</taxon>
        <taxon>Paracoccaceae</taxon>
        <taxon>Albidovulum</taxon>
    </lineage>
</organism>
<sequence>MPILKKTRNGLIAAIAAGAMISATAVPAQAWGKKEQNLLKGLAAAAIVGAMIMNSRQGQAQTTRQGWQPAPAPTYRSPAPRYESPARYEPPATPRYRSGIHDTAAARAFNALSLSERKLVQTRLADWDYYHGAIDGTFGPMTYRAVSSYATDTTGTAQLETTAGAFGFYDSIIR</sequence>
<gene>
    <name evidence="4" type="ORF">LV82_00262</name>
</gene>
<dbReference type="SUPFAM" id="SSF47090">
    <property type="entry name" value="PGBD-like"/>
    <property type="match status" value="1"/>
</dbReference>
<feature type="region of interest" description="Disordered" evidence="1">
    <location>
        <begin position="59"/>
        <end position="97"/>
    </location>
</feature>
<accession>A0A2S5JLG9</accession>
<comment type="caution">
    <text evidence="4">The sequence shown here is derived from an EMBL/GenBank/DDBJ whole genome shotgun (WGS) entry which is preliminary data.</text>
</comment>
<protein>
    <submittedName>
        <fullName evidence="4">Putative peptidoglycan binding protein</fullName>
    </submittedName>
</protein>
<feature type="chain" id="PRO_5015423255" evidence="2">
    <location>
        <begin position="26"/>
        <end position="174"/>
    </location>
</feature>
<reference evidence="4 5" key="1">
    <citation type="submission" date="2018-01" db="EMBL/GenBank/DDBJ databases">
        <title>Genomic Encyclopedia of Archaeal and Bacterial Type Strains, Phase II (KMG-II): from individual species to whole genera.</title>
        <authorList>
            <person name="Goeker M."/>
        </authorList>
    </citation>
    <scope>NUCLEOTIDE SEQUENCE [LARGE SCALE GENOMIC DNA]</scope>
    <source>
        <strain evidence="4 5">DSM 12048</strain>
    </source>
</reference>
<dbReference type="InterPro" id="IPR002477">
    <property type="entry name" value="Peptidoglycan-bd-like"/>
</dbReference>
<evidence type="ECO:0000256" key="1">
    <source>
        <dbReference type="SAM" id="MobiDB-lite"/>
    </source>
</evidence>
<evidence type="ECO:0000256" key="2">
    <source>
        <dbReference type="SAM" id="SignalP"/>
    </source>
</evidence>
<keyword evidence="5" id="KW-1185">Reference proteome</keyword>
<dbReference type="InterPro" id="IPR036365">
    <property type="entry name" value="PGBD-like_sf"/>
</dbReference>